<evidence type="ECO:0000256" key="2">
    <source>
        <dbReference type="ARBA" id="ARBA00004765"/>
    </source>
</evidence>
<organism evidence="7">
    <name type="scientific">uncultured Aureispira sp</name>
    <dbReference type="NCBI Taxonomy" id="1331704"/>
    <lineage>
        <taxon>Bacteria</taxon>
        <taxon>Pseudomonadati</taxon>
        <taxon>Bacteroidota</taxon>
        <taxon>Saprospiria</taxon>
        <taxon>Saprospirales</taxon>
        <taxon>Saprospiraceae</taxon>
        <taxon>Aureispira</taxon>
        <taxon>environmental samples</taxon>
    </lineage>
</organism>
<accession>A0A6S6SKU3</accession>
<dbReference type="InterPro" id="IPR022284">
    <property type="entry name" value="GPAT/DHAPAT"/>
</dbReference>
<evidence type="ECO:0000256" key="3">
    <source>
        <dbReference type="ARBA" id="ARBA00013113"/>
    </source>
</evidence>
<dbReference type="AlphaFoldDB" id="A0A6S6SKU3"/>
<dbReference type="InterPro" id="IPR002123">
    <property type="entry name" value="Plipid/glycerol_acylTrfase"/>
</dbReference>
<comment type="catalytic activity">
    <reaction evidence="5">
        <text>sn-glycerol 3-phosphate + an acyl-CoA = a 1-acyl-sn-glycero-3-phosphate + CoA</text>
        <dbReference type="Rhea" id="RHEA:15325"/>
        <dbReference type="ChEBI" id="CHEBI:57287"/>
        <dbReference type="ChEBI" id="CHEBI:57597"/>
        <dbReference type="ChEBI" id="CHEBI:57970"/>
        <dbReference type="ChEBI" id="CHEBI:58342"/>
        <dbReference type="EC" id="2.3.1.15"/>
    </reaction>
</comment>
<dbReference type="SMART" id="SM00563">
    <property type="entry name" value="PlsC"/>
    <property type="match status" value="1"/>
</dbReference>
<reference evidence="7" key="1">
    <citation type="submission" date="2020-01" db="EMBL/GenBank/DDBJ databases">
        <authorList>
            <person name="Meier V. D."/>
            <person name="Meier V D."/>
        </authorList>
    </citation>
    <scope>NUCLEOTIDE SEQUENCE</scope>
    <source>
        <strain evidence="7">HLG_WM_MAG_10</strain>
    </source>
</reference>
<dbReference type="GO" id="GO:0008654">
    <property type="term" value="P:phospholipid biosynthetic process"/>
    <property type="evidence" value="ECO:0007669"/>
    <property type="project" value="TreeGrafter"/>
</dbReference>
<dbReference type="GO" id="GO:0012505">
    <property type="term" value="C:endomembrane system"/>
    <property type="evidence" value="ECO:0007669"/>
    <property type="project" value="UniProtKB-SubCell"/>
</dbReference>
<dbReference type="Pfam" id="PF01553">
    <property type="entry name" value="Acyltransferase"/>
    <property type="match status" value="1"/>
</dbReference>
<dbReference type="PANTHER" id="PTHR12563:SF17">
    <property type="entry name" value="DIHYDROXYACETONE PHOSPHATE ACYLTRANSFERASE"/>
    <property type="match status" value="1"/>
</dbReference>
<evidence type="ECO:0000256" key="1">
    <source>
        <dbReference type="ARBA" id="ARBA00004184"/>
    </source>
</evidence>
<name>A0A6S6SKU3_9BACT</name>
<evidence type="ECO:0000313" key="7">
    <source>
        <dbReference type="EMBL" id="CAA6805786.1"/>
    </source>
</evidence>
<sequence length="572" mass="66193">MAEEIEKIIESKKVPIDLQPVNYPMPTVEEMTSWPIHKLSQEREEFMKYASEFTTQLIINKKRKESMSEAIAKVLYLERMRIVNEPWKVDPPDELDFWNDIRKKLLRKSLDQTEENVKEYNHGLLRRITERYLREIMSNFKIPTYKMAQKFLPKLFSTILNASSFFRSKKRLQDKLQIVGDVDMIRTLVPQGTIVLVPTHFSNLDSILVGWAADQIGLSAFTYGAGINLYNKILGYIFPRLGAYGLDRRKKNVFYLETLKAYSQLNMERRVHSIFFPGGTRSRSGALEGKLKMGLLGTAIDAQGSLFQSKADNKIFIVPVVLNYHCVLEAKNLINSHLERTGKELYLIEKKAFGGIFKFLKFFWKFFSSTSEIVVNFGQPMDVLGNFVNKEGQSLDKRGNVVDLRGYFVSGGVVQNDQQRNAQYTKMLSKQIVKRYARENVVLSSHLVAHTAFNIFQKKYPSLDLYGILRLPKEDRVIAPEVFEKNIDLLRNRLLELNQASKVRLSNVVKNGSIQELIKHGIDNIGIFHVQKALFIDKKQQINSEDLNLLLYYHNRLLGYHLSEYIEVKNIK</sequence>
<gene>
    <name evidence="7" type="ORF">HELGO_WM34194</name>
</gene>
<dbReference type="GO" id="GO:0004366">
    <property type="term" value="F:glycerol-3-phosphate O-acyltransferase activity"/>
    <property type="evidence" value="ECO:0007669"/>
    <property type="project" value="UniProtKB-EC"/>
</dbReference>
<comment type="pathway">
    <text evidence="2">Phospholipid metabolism; CDP-diacylglycerol biosynthesis; CDP-diacylglycerol from sn-glycerol 3-phosphate: step 1/3.</text>
</comment>
<dbReference type="GO" id="GO:0006072">
    <property type="term" value="P:glycerol-3-phosphate metabolic process"/>
    <property type="evidence" value="ECO:0007669"/>
    <property type="project" value="TreeGrafter"/>
</dbReference>
<keyword evidence="7" id="KW-0808">Transferase</keyword>
<comment type="subcellular location">
    <subcellularLocation>
        <location evidence="1">Endomembrane system</location>
        <topology evidence="1">Peripheral membrane protein</topology>
    </subcellularLocation>
</comment>
<evidence type="ECO:0000256" key="5">
    <source>
        <dbReference type="ARBA" id="ARBA00048427"/>
    </source>
</evidence>
<protein>
    <recommendedName>
        <fullName evidence="4">Glycerol-3-phosphate acyltransferase</fullName>
        <ecNumber evidence="3">2.3.1.15</ecNumber>
    </recommendedName>
</protein>
<keyword evidence="7" id="KW-0012">Acyltransferase</keyword>
<evidence type="ECO:0000256" key="4">
    <source>
        <dbReference type="ARBA" id="ARBA00013432"/>
    </source>
</evidence>
<dbReference type="GO" id="GO:0019432">
    <property type="term" value="P:triglyceride biosynthetic process"/>
    <property type="evidence" value="ECO:0007669"/>
    <property type="project" value="TreeGrafter"/>
</dbReference>
<dbReference type="PANTHER" id="PTHR12563">
    <property type="entry name" value="GLYCEROL-3-PHOSPHATE ACYLTRANSFERASE"/>
    <property type="match status" value="1"/>
</dbReference>
<dbReference type="GO" id="GO:0006631">
    <property type="term" value="P:fatty acid metabolic process"/>
    <property type="evidence" value="ECO:0007669"/>
    <property type="project" value="TreeGrafter"/>
</dbReference>
<feature type="domain" description="Phospholipid/glycerol acyltransferase" evidence="6">
    <location>
        <begin position="194"/>
        <end position="325"/>
    </location>
</feature>
<dbReference type="SUPFAM" id="SSF69593">
    <property type="entry name" value="Glycerol-3-phosphate (1)-acyltransferase"/>
    <property type="match status" value="1"/>
</dbReference>
<dbReference type="EC" id="2.3.1.15" evidence="3"/>
<proteinExistence type="predicted"/>
<dbReference type="EMBL" id="CACVAQ010000113">
    <property type="protein sequence ID" value="CAA6805786.1"/>
    <property type="molecule type" value="Genomic_DNA"/>
</dbReference>
<evidence type="ECO:0000259" key="6">
    <source>
        <dbReference type="SMART" id="SM00563"/>
    </source>
</evidence>